<sequence length="323" mass="37055">MKSWIRRGVDVRKYKGKDVVMMHKNAAEVEMMIAANSRRLKPFDDAEFRKELANELDVLESWTKGEDTWTMEQVQEYCNIIYDTLNVAEIDYIEQEIAKYSTTWGPPNRLAGHVLSLTGAGTDALYEMYYEICKSHDFEDAEISNPYDLEEKLLYAEILGKDQKGKTVSNINMLPSSGCPFKMWQHLLLKLASIRGNTHVSPSRLDSKTLEYKFNLNKAANAETLKVLKDNPAGIKEIQRLVKKSMKKTINQNYTLSKLKIKKLMLTERGLTPTFCINSFEDMLEFLVLELFGTEIKTQKDLVDCIKSVVVDLPKEDSIDLDL</sequence>
<evidence type="ECO:0000313" key="1">
    <source>
        <dbReference type="EMBL" id="CAD9758095.1"/>
    </source>
</evidence>
<accession>A0A7S2TN31</accession>
<dbReference type="AlphaFoldDB" id="A0A7S2TN31"/>
<reference evidence="1" key="1">
    <citation type="submission" date="2021-01" db="EMBL/GenBank/DDBJ databases">
        <authorList>
            <person name="Corre E."/>
            <person name="Pelletier E."/>
            <person name="Niang G."/>
            <person name="Scheremetjew M."/>
            <person name="Finn R."/>
            <person name="Kale V."/>
            <person name="Holt S."/>
            <person name="Cochrane G."/>
            <person name="Meng A."/>
            <person name="Brown T."/>
            <person name="Cohen L."/>
        </authorList>
    </citation>
    <scope>NUCLEOTIDE SEQUENCE</scope>
    <source>
        <strain evidence="1">CCMP622</strain>
    </source>
</reference>
<organism evidence="1">
    <name type="scientific">Lotharella oceanica</name>
    <dbReference type="NCBI Taxonomy" id="641309"/>
    <lineage>
        <taxon>Eukaryota</taxon>
        <taxon>Sar</taxon>
        <taxon>Rhizaria</taxon>
        <taxon>Cercozoa</taxon>
        <taxon>Chlorarachniophyceae</taxon>
        <taxon>Lotharella</taxon>
    </lineage>
</organism>
<dbReference type="EMBL" id="HBHP01011321">
    <property type="protein sequence ID" value="CAD9758095.1"/>
    <property type="molecule type" value="Transcribed_RNA"/>
</dbReference>
<protein>
    <submittedName>
        <fullName evidence="1">Uncharacterized protein</fullName>
    </submittedName>
</protein>
<gene>
    <name evidence="1" type="ORF">LSP00402_LOCUS7015</name>
</gene>
<proteinExistence type="predicted"/>
<name>A0A7S2TN31_9EUKA</name>